<gene>
    <name evidence="1" type="ORF">OSB1V03_LOCUS22233</name>
</gene>
<protein>
    <submittedName>
        <fullName evidence="1">Uncharacterized protein</fullName>
    </submittedName>
</protein>
<dbReference type="AlphaFoldDB" id="A0A7R9QKT5"/>
<proteinExistence type="predicted"/>
<dbReference type="Gene3D" id="3.40.50.2300">
    <property type="match status" value="1"/>
</dbReference>
<evidence type="ECO:0000313" key="2">
    <source>
        <dbReference type="Proteomes" id="UP000759131"/>
    </source>
</evidence>
<reference evidence="1" key="1">
    <citation type="submission" date="2020-11" db="EMBL/GenBank/DDBJ databases">
        <authorList>
            <person name="Tran Van P."/>
        </authorList>
    </citation>
    <scope>NUCLEOTIDE SEQUENCE</scope>
</reference>
<sequence>MNGITGNIEFHSTGLRKNYTIEVFEITNNGNFEKIALWSDMSGLNVLQPNRHR</sequence>
<dbReference type="Proteomes" id="UP000759131">
    <property type="component" value="Unassembled WGS sequence"/>
</dbReference>
<accession>A0A7R9QKT5</accession>
<dbReference type="OrthoDB" id="7414807at2759"/>
<evidence type="ECO:0000313" key="1">
    <source>
        <dbReference type="EMBL" id="CAD7649083.1"/>
    </source>
</evidence>
<dbReference type="EMBL" id="CAJPIZ010046029">
    <property type="protein sequence ID" value="CAG2122287.1"/>
    <property type="molecule type" value="Genomic_DNA"/>
</dbReference>
<dbReference type="EMBL" id="OC900604">
    <property type="protein sequence ID" value="CAD7649083.1"/>
    <property type="molecule type" value="Genomic_DNA"/>
</dbReference>
<keyword evidence="2" id="KW-1185">Reference proteome</keyword>
<feature type="non-terminal residue" evidence="1">
    <location>
        <position position="1"/>
    </location>
</feature>
<name>A0A7R9QKT5_9ACAR</name>
<organism evidence="1">
    <name type="scientific">Medioppia subpectinata</name>
    <dbReference type="NCBI Taxonomy" id="1979941"/>
    <lineage>
        <taxon>Eukaryota</taxon>
        <taxon>Metazoa</taxon>
        <taxon>Ecdysozoa</taxon>
        <taxon>Arthropoda</taxon>
        <taxon>Chelicerata</taxon>
        <taxon>Arachnida</taxon>
        <taxon>Acari</taxon>
        <taxon>Acariformes</taxon>
        <taxon>Sarcoptiformes</taxon>
        <taxon>Oribatida</taxon>
        <taxon>Brachypylina</taxon>
        <taxon>Oppioidea</taxon>
        <taxon>Oppiidae</taxon>
        <taxon>Medioppia</taxon>
    </lineage>
</organism>